<feature type="signal peptide" evidence="1">
    <location>
        <begin position="1"/>
        <end position="20"/>
    </location>
</feature>
<gene>
    <name evidence="3" type="ORF">U0035_03890</name>
</gene>
<dbReference type="Gene3D" id="3.20.20.140">
    <property type="entry name" value="Metal-dependent hydrolases"/>
    <property type="match status" value="1"/>
</dbReference>
<dbReference type="RefSeq" id="WP_114792827.1">
    <property type="nucleotide sequence ID" value="NZ_CP139960.1"/>
</dbReference>
<dbReference type="Pfam" id="PF01979">
    <property type="entry name" value="Amidohydro_1"/>
    <property type="match status" value="1"/>
</dbReference>
<evidence type="ECO:0000256" key="1">
    <source>
        <dbReference type="SAM" id="SignalP"/>
    </source>
</evidence>
<dbReference type="Proteomes" id="UP001325680">
    <property type="component" value="Chromosome"/>
</dbReference>
<sequence length="432" mass="47387">MLKKFIKLALFIAVGSGLQAQDNVYPAGPQKETLVIKNGNIYTATGNVINNGVLVIKNGKIAEVGAMAPEEAGAIVIDAKGKNIYPGLILPNTDLGISEIGSGVRGSNDYFELGEYNPSVRSVVAYNTDSKIINTLRANGILLACVVPQGRLVTGSSSVVQLDAWTWQDAIYKADNGLHINMPALMRSPRRSLRNTEASDPIKAGIQTIEEVESFFQQAQAYLQQSKKEDHNLKFESLRPLFEKKQKLFVHADIARQILVAVDFAKKFNIDVVLVGGSDSYLFADLLKQNNIAVILNSMHSLPTMQDDDIDQPYKTPSILQKAGVLFAINDNSDNARYRNLDFNAGTAAGFGLTKEQALAAITINPARILGIDQQTGSIEKGKDANIIICEGDVLDMRTSIVTDAFIQGRKINLDNKQQQLYERYKHRYGIN</sequence>
<protein>
    <submittedName>
        <fullName evidence="3">Amidohydrolase family protein</fullName>
    </submittedName>
</protein>
<reference evidence="3 4" key="1">
    <citation type="submission" date="2023-12" db="EMBL/GenBank/DDBJ databases">
        <title>Genome sequencing and assembly of bacterial species from a model synthetic community.</title>
        <authorList>
            <person name="Hogle S.L."/>
        </authorList>
    </citation>
    <scope>NUCLEOTIDE SEQUENCE [LARGE SCALE GENOMIC DNA]</scope>
    <source>
        <strain evidence="3 4">HAMBI_3031</strain>
    </source>
</reference>
<dbReference type="InterPro" id="IPR011059">
    <property type="entry name" value="Metal-dep_hydrolase_composite"/>
</dbReference>
<dbReference type="PANTHER" id="PTHR43135:SF3">
    <property type="entry name" value="ALPHA-D-RIBOSE 1-METHYLPHOSPHONATE 5-TRIPHOSPHATE DIPHOSPHATASE"/>
    <property type="match status" value="1"/>
</dbReference>
<keyword evidence="4" id="KW-1185">Reference proteome</keyword>
<name>A0ABZ0W7Q0_9BACT</name>
<evidence type="ECO:0000259" key="2">
    <source>
        <dbReference type="Pfam" id="PF01979"/>
    </source>
</evidence>
<dbReference type="SUPFAM" id="SSF51338">
    <property type="entry name" value="Composite domain of metallo-dependent hydrolases"/>
    <property type="match status" value="1"/>
</dbReference>
<dbReference type="EMBL" id="CP139960">
    <property type="protein sequence ID" value="WQD39292.1"/>
    <property type="molecule type" value="Genomic_DNA"/>
</dbReference>
<evidence type="ECO:0000313" key="3">
    <source>
        <dbReference type="EMBL" id="WQD39292.1"/>
    </source>
</evidence>
<keyword evidence="1" id="KW-0732">Signal</keyword>
<dbReference type="SUPFAM" id="SSF51556">
    <property type="entry name" value="Metallo-dependent hydrolases"/>
    <property type="match status" value="1"/>
</dbReference>
<feature type="domain" description="Amidohydrolase-related" evidence="2">
    <location>
        <begin position="350"/>
        <end position="403"/>
    </location>
</feature>
<evidence type="ECO:0000313" key="4">
    <source>
        <dbReference type="Proteomes" id="UP001325680"/>
    </source>
</evidence>
<organism evidence="3 4">
    <name type="scientific">Niabella yanshanensis</name>
    <dbReference type="NCBI Taxonomy" id="577386"/>
    <lineage>
        <taxon>Bacteria</taxon>
        <taxon>Pseudomonadati</taxon>
        <taxon>Bacteroidota</taxon>
        <taxon>Chitinophagia</taxon>
        <taxon>Chitinophagales</taxon>
        <taxon>Chitinophagaceae</taxon>
        <taxon>Niabella</taxon>
    </lineage>
</organism>
<dbReference type="Gene3D" id="2.30.40.10">
    <property type="entry name" value="Urease, subunit C, domain 1"/>
    <property type="match status" value="1"/>
</dbReference>
<dbReference type="InterPro" id="IPR032466">
    <property type="entry name" value="Metal_Hydrolase"/>
</dbReference>
<dbReference type="PANTHER" id="PTHR43135">
    <property type="entry name" value="ALPHA-D-RIBOSE 1-METHYLPHOSPHONATE 5-TRIPHOSPHATE DIPHOSPHATASE"/>
    <property type="match status" value="1"/>
</dbReference>
<dbReference type="InterPro" id="IPR051781">
    <property type="entry name" value="Metallo-dep_Hydrolase"/>
</dbReference>
<proteinExistence type="predicted"/>
<feature type="chain" id="PRO_5047117243" evidence="1">
    <location>
        <begin position="21"/>
        <end position="432"/>
    </location>
</feature>
<dbReference type="InterPro" id="IPR006680">
    <property type="entry name" value="Amidohydro-rel"/>
</dbReference>
<accession>A0ABZ0W7Q0</accession>